<organism evidence="5 6">
    <name type="scientific">Paspalum notatum var. saurae</name>
    <dbReference type="NCBI Taxonomy" id="547442"/>
    <lineage>
        <taxon>Eukaryota</taxon>
        <taxon>Viridiplantae</taxon>
        <taxon>Streptophyta</taxon>
        <taxon>Embryophyta</taxon>
        <taxon>Tracheophyta</taxon>
        <taxon>Spermatophyta</taxon>
        <taxon>Magnoliopsida</taxon>
        <taxon>Liliopsida</taxon>
        <taxon>Poales</taxon>
        <taxon>Poaceae</taxon>
        <taxon>PACMAD clade</taxon>
        <taxon>Panicoideae</taxon>
        <taxon>Andropogonodae</taxon>
        <taxon>Paspaleae</taxon>
        <taxon>Paspalinae</taxon>
        <taxon>Paspalum</taxon>
    </lineage>
</organism>
<feature type="domain" description="MATH" evidence="4">
    <location>
        <begin position="56"/>
        <end position="181"/>
    </location>
</feature>
<dbReference type="Proteomes" id="UP001341281">
    <property type="component" value="Chromosome 09"/>
</dbReference>
<evidence type="ECO:0000313" key="6">
    <source>
        <dbReference type="Proteomes" id="UP001341281"/>
    </source>
</evidence>
<dbReference type="Gene3D" id="2.60.210.10">
    <property type="entry name" value="Apoptosis, Tumor Necrosis Factor Receptor Associated Protein 2, Chain A"/>
    <property type="match status" value="1"/>
</dbReference>
<dbReference type="InterPro" id="IPR011333">
    <property type="entry name" value="SKP1/BTB/POZ_sf"/>
</dbReference>
<dbReference type="CDD" id="cd18280">
    <property type="entry name" value="BTB_POZ_BPM_plant"/>
    <property type="match status" value="1"/>
</dbReference>
<sequence>RDGAAKSPPPLLHSPIADSRAHLCRISPPWPSPSSPAAHKMPISKTVSTCTPEMEQGTHVFHILGYSHHRARATSKAIRSGKFSVGAHNWVIGFYPNGDNRFEKDCVIAFLLLVDKNTKVQASFEMRLLNQGAGPSLSVHKEASVFDPDDNSRISAFKIKRSLLEASTHLQDDRLIIECVLTVTKELRVTKATSFPKIQVPPSDIGEHFGRLLETKEGVDVIFSVGGVVFTAHKLVLAARSPVFRAELYGPMRERGTKPIVIEDVQPDVFRALLHFIYNDSLPPFEDLEADDSCEMIRHLLVAADRYAMERLKLICQSILCENLHVQTVATTLALADQHHCDMLKDACIEFITCSNSMDAVASTEGYKNLKRTCPSVVIEALEKTSRIRKAETRSS</sequence>
<evidence type="ECO:0000256" key="1">
    <source>
        <dbReference type="ARBA" id="ARBA00004906"/>
    </source>
</evidence>
<dbReference type="PROSITE" id="PS50144">
    <property type="entry name" value="MATH"/>
    <property type="match status" value="1"/>
</dbReference>
<protein>
    <recommendedName>
        <fullName evidence="7">BTB/POZ and MATH domain-containing protein 2</fullName>
    </recommendedName>
</protein>
<dbReference type="PANTHER" id="PTHR26379">
    <property type="entry name" value="BTB/POZ AND MATH DOMAIN-CONTAINING PROTEIN 1"/>
    <property type="match status" value="1"/>
</dbReference>
<evidence type="ECO:0000259" key="4">
    <source>
        <dbReference type="PROSITE" id="PS50144"/>
    </source>
</evidence>
<name>A0AAQ3UNA9_PASNO</name>
<comment type="pathway">
    <text evidence="1">Protein modification; protein ubiquitination.</text>
</comment>
<comment type="similarity">
    <text evidence="2">Belongs to the Tdpoz family.</text>
</comment>
<dbReference type="InterPro" id="IPR002083">
    <property type="entry name" value="MATH/TRAF_dom"/>
</dbReference>
<dbReference type="SUPFAM" id="SSF54695">
    <property type="entry name" value="POZ domain"/>
    <property type="match status" value="1"/>
</dbReference>
<accession>A0AAQ3UNA9</accession>
<reference evidence="5 6" key="1">
    <citation type="submission" date="2024-02" db="EMBL/GenBank/DDBJ databases">
        <title>High-quality chromosome-scale genome assembly of Pensacola bahiagrass (Paspalum notatum Flugge var. saurae).</title>
        <authorList>
            <person name="Vega J.M."/>
            <person name="Podio M."/>
            <person name="Orjuela J."/>
            <person name="Siena L.A."/>
            <person name="Pessino S.C."/>
            <person name="Combes M.C."/>
            <person name="Mariac C."/>
            <person name="Albertini E."/>
            <person name="Pupilli F."/>
            <person name="Ortiz J.P.A."/>
            <person name="Leblanc O."/>
        </authorList>
    </citation>
    <scope>NUCLEOTIDE SEQUENCE [LARGE SCALE GENOMIC DNA]</scope>
    <source>
        <strain evidence="5">R1</strain>
        <tissue evidence="5">Leaf</tissue>
    </source>
</reference>
<dbReference type="PROSITE" id="PS50097">
    <property type="entry name" value="BTB"/>
    <property type="match status" value="1"/>
</dbReference>
<evidence type="ECO:0000313" key="5">
    <source>
        <dbReference type="EMBL" id="WVZ94508.1"/>
    </source>
</evidence>
<feature type="non-terminal residue" evidence="5">
    <location>
        <position position="1"/>
    </location>
</feature>
<dbReference type="EMBL" id="CP144753">
    <property type="protein sequence ID" value="WVZ94508.1"/>
    <property type="molecule type" value="Genomic_DNA"/>
</dbReference>
<feature type="domain" description="BTB" evidence="3">
    <location>
        <begin position="219"/>
        <end position="286"/>
    </location>
</feature>
<dbReference type="InterPro" id="IPR008974">
    <property type="entry name" value="TRAF-like"/>
</dbReference>
<dbReference type="Gene3D" id="3.30.710.10">
    <property type="entry name" value="Potassium Channel Kv1.1, Chain A"/>
    <property type="match status" value="1"/>
</dbReference>
<dbReference type="AlphaFoldDB" id="A0AAQ3UNA9"/>
<keyword evidence="6" id="KW-1185">Reference proteome</keyword>
<dbReference type="Gene3D" id="1.25.40.420">
    <property type="match status" value="1"/>
</dbReference>
<dbReference type="CDD" id="cd00121">
    <property type="entry name" value="MATH"/>
    <property type="match status" value="1"/>
</dbReference>
<dbReference type="SUPFAM" id="SSF49599">
    <property type="entry name" value="TRAF domain-like"/>
    <property type="match status" value="1"/>
</dbReference>
<dbReference type="Pfam" id="PF00651">
    <property type="entry name" value="BTB"/>
    <property type="match status" value="1"/>
</dbReference>
<dbReference type="InterPro" id="IPR000210">
    <property type="entry name" value="BTB/POZ_dom"/>
</dbReference>
<evidence type="ECO:0000259" key="3">
    <source>
        <dbReference type="PROSITE" id="PS50097"/>
    </source>
</evidence>
<dbReference type="SMART" id="SM00225">
    <property type="entry name" value="BTB"/>
    <property type="match status" value="1"/>
</dbReference>
<dbReference type="InterPro" id="IPR056423">
    <property type="entry name" value="BACK_BPM_SPOP"/>
</dbReference>
<gene>
    <name evidence="5" type="ORF">U9M48_040391</name>
</gene>
<dbReference type="Pfam" id="PF22486">
    <property type="entry name" value="MATH_2"/>
    <property type="match status" value="1"/>
</dbReference>
<evidence type="ECO:0008006" key="7">
    <source>
        <dbReference type="Google" id="ProtNLM"/>
    </source>
</evidence>
<dbReference type="Pfam" id="PF24570">
    <property type="entry name" value="BACK_BPM_SPOP"/>
    <property type="match status" value="1"/>
</dbReference>
<dbReference type="PANTHER" id="PTHR26379:SF438">
    <property type="entry name" value="OS08G0128700 PROTEIN"/>
    <property type="match status" value="1"/>
</dbReference>
<dbReference type="InterPro" id="IPR045005">
    <property type="entry name" value="BPM1-6"/>
</dbReference>
<dbReference type="GO" id="GO:0016567">
    <property type="term" value="P:protein ubiquitination"/>
    <property type="evidence" value="ECO:0007669"/>
    <property type="project" value="InterPro"/>
</dbReference>
<evidence type="ECO:0000256" key="2">
    <source>
        <dbReference type="ARBA" id="ARBA00010846"/>
    </source>
</evidence>
<proteinExistence type="inferred from homology"/>